<dbReference type="InterPro" id="IPR002023">
    <property type="entry name" value="NuoE-like"/>
</dbReference>
<keyword evidence="9" id="KW-1185">Reference proteome</keyword>
<gene>
    <name evidence="8" type="ORF">J3R75_000186</name>
</gene>
<dbReference type="Gene3D" id="3.40.30.10">
    <property type="entry name" value="Glutaredoxin"/>
    <property type="match status" value="1"/>
</dbReference>
<dbReference type="PANTHER" id="PTHR43342:SF2">
    <property type="entry name" value="POTENTIAL NAD-REDUCING HYDROGENASE SUBUNIT"/>
    <property type="match status" value="1"/>
</dbReference>
<feature type="binding site" evidence="7">
    <location>
        <position position="133"/>
    </location>
    <ligand>
        <name>[2Fe-2S] cluster</name>
        <dbReference type="ChEBI" id="CHEBI:190135"/>
    </ligand>
</feature>
<comment type="similarity">
    <text evidence="1">Belongs to the complex I 24 kDa subunit family.</text>
</comment>
<dbReference type="Pfam" id="PF01257">
    <property type="entry name" value="2Fe-2S_thioredx"/>
    <property type="match status" value="1"/>
</dbReference>
<feature type="binding site" evidence="7">
    <location>
        <position position="129"/>
    </location>
    <ligand>
        <name>[2Fe-2S] cluster</name>
        <dbReference type="ChEBI" id="CHEBI:190135"/>
    </ligand>
</feature>
<dbReference type="InterPro" id="IPR042128">
    <property type="entry name" value="NuoE_dom"/>
</dbReference>
<reference evidence="8" key="1">
    <citation type="submission" date="2023-07" db="EMBL/GenBank/DDBJ databases">
        <title>Genomic Encyclopedia of Type Strains, Phase IV (KMG-IV): sequencing the most valuable type-strain genomes for metagenomic binning, comparative biology and taxonomic classification.</title>
        <authorList>
            <person name="Goeker M."/>
        </authorList>
    </citation>
    <scope>NUCLEOTIDE SEQUENCE</scope>
    <source>
        <strain evidence="8">DSM 24202</strain>
    </source>
</reference>
<organism evidence="8 9">
    <name type="scientific">Oligosphaera ethanolica</name>
    <dbReference type="NCBI Taxonomy" id="760260"/>
    <lineage>
        <taxon>Bacteria</taxon>
        <taxon>Pseudomonadati</taxon>
        <taxon>Lentisphaerota</taxon>
        <taxon>Oligosphaeria</taxon>
        <taxon>Oligosphaerales</taxon>
        <taxon>Oligosphaeraceae</taxon>
        <taxon>Oligosphaera</taxon>
    </lineage>
</organism>
<evidence type="ECO:0000256" key="5">
    <source>
        <dbReference type="ARBA" id="ARBA00023014"/>
    </source>
</evidence>
<dbReference type="GO" id="GO:0051537">
    <property type="term" value="F:2 iron, 2 sulfur cluster binding"/>
    <property type="evidence" value="ECO:0007669"/>
    <property type="project" value="UniProtKB-KW"/>
</dbReference>
<name>A0AAE3VD84_9BACT</name>
<dbReference type="RefSeq" id="WP_307259245.1">
    <property type="nucleotide sequence ID" value="NZ_JAUSVL010000001.1"/>
</dbReference>
<dbReference type="InterPro" id="IPR036249">
    <property type="entry name" value="Thioredoxin-like_sf"/>
</dbReference>
<dbReference type="FunFam" id="3.40.30.10:FF:000015">
    <property type="entry name" value="NADH-quinone oxidoreductase subunit E"/>
    <property type="match status" value="1"/>
</dbReference>
<dbReference type="SUPFAM" id="SSF52833">
    <property type="entry name" value="Thioredoxin-like"/>
    <property type="match status" value="1"/>
</dbReference>
<keyword evidence="5 7" id="KW-0411">Iron-sulfur</keyword>
<evidence type="ECO:0000256" key="2">
    <source>
        <dbReference type="ARBA" id="ARBA00022714"/>
    </source>
</evidence>
<dbReference type="CDD" id="cd03064">
    <property type="entry name" value="TRX_Fd_NuoE"/>
    <property type="match status" value="1"/>
</dbReference>
<comment type="cofactor">
    <cofactor evidence="6">
        <name>[2Fe-2S] cluster</name>
        <dbReference type="ChEBI" id="CHEBI:190135"/>
    </cofactor>
</comment>
<dbReference type="InterPro" id="IPR028431">
    <property type="entry name" value="NADP_DH_HndA-like"/>
</dbReference>
<evidence type="ECO:0000256" key="1">
    <source>
        <dbReference type="ARBA" id="ARBA00010643"/>
    </source>
</evidence>
<dbReference type="AlphaFoldDB" id="A0AAE3VD84"/>
<comment type="cofactor">
    <cofactor evidence="7">
        <name>[2Fe-2S] cluster</name>
        <dbReference type="ChEBI" id="CHEBI:190135"/>
    </cofactor>
    <text evidence="7">Binds 1 [2Fe-2S] cluster.</text>
</comment>
<dbReference type="GO" id="GO:0046872">
    <property type="term" value="F:metal ion binding"/>
    <property type="evidence" value="ECO:0007669"/>
    <property type="project" value="UniProtKB-KW"/>
</dbReference>
<dbReference type="InterPro" id="IPR041921">
    <property type="entry name" value="NuoE_N"/>
</dbReference>
<dbReference type="Proteomes" id="UP001238163">
    <property type="component" value="Unassembled WGS sequence"/>
</dbReference>
<dbReference type="Gene3D" id="1.10.10.1590">
    <property type="entry name" value="NADH-quinone oxidoreductase subunit E"/>
    <property type="match status" value="1"/>
</dbReference>
<evidence type="ECO:0000256" key="3">
    <source>
        <dbReference type="ARBA" id="ARBA00022723"/>
    </source>
</evidence>
<evidence type="ECO:0000256" key="7">
    <source>
        <dbReference type="PIRSR" id="PIRSR000216-1"/>
    </source>
</evidence>
<protein>
    <submittedName>
        <fullName evidence="8">NADH-quinone oxidoreductase E subunit</fullName>
    </submittedName>
</protein>
<keyword evidence="4 7" id="KW-0408">Iron</keyword>
<keyword evidence="2 7" id="KW-0001">2Fe-2S</keyword>
<evidence type="ECO:0000256" key="4">
    <source>
        <dbReference type="ARBA" id="ARBA00023004"/>
    </source>
</evidence>
<feature type="binding site" evidence="7">
    <location>
        <position position="88"/>
    </location>
    <ligand>
        <name>[2Fe-2S] cluster</name>
        <dbReference type="ChEBI" id="CHEBI:190135"/>
    </ligand>
</feature>
<dbReference type="NCBIfam" id="NF005722">
    <property type="entry name" value="PRK07539.1-2"/>
    <property type="match status" value="1"/>
</dbReference>
<evidence type="ECO:0000313" key="9">
    <source>
        <dbReference type="Proteomes" id="UP001238163"/>
    </source>
</evidence>
<dbReference type="PIRSF" id="PIRSF000216">
    <property type="entry name" value="NADH_DH_24kDa"/>
    <property type="match status" value="1"/>
</dbReference>
<dbReference type="FunFam" id="1.10.10.1590:FF:000001">
    <property type="entry name" value="NADH-quinone oxidoreductase subunit E"/>
    <property type="match status" value="1"/>
</dbReference>
<feature type="binding site" evidence="7">
    <location>
        <position position="93"/>
    </location>
    <ligand>
        <name>[2Fe-2S] cluster</name>
        <dbReference type="ChEBI" id="CHEBI:190135"/>
    </ligand>
</feature>
<dbReference type="GO" id="GO:0016491">
    <property type="term" value="F:oxidoreductase activity"/>
    <property type="evidence" value="ECO:0007669"/>
    <property type="project" value="InterPro"/>
</dbReference>
<accession>A0AAE3VD84</accession>
<dbReference type="EMBL" id="JAUSVL010000001">
    <property type="protein sequence ID" value="MDQ0288079.1"/>
    <property type="molecule type" value="Genomic_DNA"/>
</dbReference>
<dbReference type="PANTHER" id="PTHR43342">
    <property type="entry name" value="NADH-QUINONE OXIDOREDUCTASE, E SUBUNIT"/>
    <property type="match status" value="1"/>
</dbReference>
<evidence type="ECO:0000313" key="8">
    <source>
        <dbReference type="EMBL" id="MDQ0288079.1"/>
    </source>
</evidence>
<evidence type="ECO:0000256" key="6">
    <source>
        <dbReference type="ARBA" id="ARBA00034078"/>
    </source>
</evidence>
<proteinExistence type="inferred from homology"/>
<keyword evidence="3 7" id="KW-0479">Metal-binding</keyword>
<sequence length="162" mass="17989">MSEKEHTCGCDNALYQELNAFIASVPRTRDSLIPVLHKAQALFGYLPVDLQEYIAKALDVPASEVYGVVTFYTYFTMQPRGRHTINVCLGTACYVRGAKQVVEAFSELLGIKIGETTPDRRFTLTAQRCFGACGLAPAVMINQDVHGRVNPKKVAELLEQYK</sequence>
<comment type="caution">
    <text evidence="8">The sequence shown here is derived from an EMBL/GenBank/DDBJ whole genome shotgun (WGS) entry which is preliminary data.</text>
</comment>